<sequence length="270" mass="27841">MKGKFGIAALMFSSIALAAPVSTPNNLSDTPIISGGGTVGAGICQAYQTDGTAVNLSGGETLVFYGSGGSAYYNYSWRPPEHFSSGGYLSTKANYSGVAYVKSKMGICDGVGMDAYPCAGGAIGLFAQNTDGKKDFIAGAGAGGTGGHMSSSSIIYDVNAASGGGWTVGGTVYSCTFWGSYELGCGSEIVYSGSVYCNDRAWFNVWSAYYVGTPSAPGFCSSPDEDRGAASSISAWYDSYTKDYTSFATSLTISGGGFYGRFNPILYVCK</sequence>
<protein>
    <submittedName>
        <fullName evidence="2">Uncharacterized protein</fullName>
    </submittedName>
</protein>
<dbReference type="AlphaFoldDB" id="A0A7C5X3E2"/>
<evidence type="ECO:0000256" key="1">
    <source>
        <dbReference type="SAM" id="SignalP"/>
    </source>
</evidence>
<name>A0A7C5X3E2_9AQUI</name>
<accession>A0A7C5X3E2</accession>
<keyword evidence="1" id="KW-0732">Signal</keyword>
<gene>
    <name evidence="2" type="ORF">ENN04_05990</name>
</gene>
<reference evidence="2" key="1">
    <citation type="journal article" date="2020" name="mSystems">
        <title>Genome- and Community-Level Interaction Insights into Carbon Utilization and Element Cycling Functions of Hydrothermarchaeota in Hydrothermal Sediment.</title>
        <authorList>
            <person name="Zhou Z."/>
            <person name="Liu Y."/>
            <person name="Xu W."/>
            <person name="Pan J."/>
            <person name="Luo Z.H."/>
            <person name="Li M."/>
        </authorList>
    </citation>
    <scope>NUCLEOTIDE SEQUENCE [LARGE SCALE GENOMIC DNA]</scope>
    <source>
        <strain evidence="2">SpSt-114</strain>
    </source>
</reference>
<dbReference type="EMBL" id="DSAC01000070">
    <property type="protein sequence ID" value="HHO74177.1"/>
    <property type="molecule type" value="Genomic_DNA"/>
</dbReference>
<proteinExistence type="predicted"/>
<evidence type="ECO:0000313" key="2">
    <source>
        <dbReference type="EMBL" id="HHO74177.1"/>
    </source>
</evidence>
<feature type="chain" id="PRO_5028005335" evidence="1">
    <location>
        <begin position="19"/>
        <end position="270"/>
    </location>
</feature>
<feature type="signal peptide" evidence="1">
    <location>
        <begin position="1"/>
        <end position="18"/>
    </location>
</feature>
<organism evidence="2">
    <name type="scientific">Thermocrinis ruber</name>
    <dbReference type="NCBI Taxonomy" id="75906"/>
    <lineage>
        <taxon>Bacteria</taxon>
        <taxon>Pseudomonadati</taxon>
        <taxon>Aquificota</taxon>
        <taxon>Aquificia</taxon>
        <taxon>Aquificales</taxon>
        <taxon>Aquificaceae</taxon>
        <taxon>Thermocrinis</taxon>
    </lineage>
</organism>
<comment type="caution">
    <text evidence="2">The sequence shown here is derived from an EMBL/GenBank/DDBJ whole genome shotgun (WGS) entry which is preliminary data.</text>
</comment>